<dbReference type="EC" id="4.98.1.1" evidence="9 10"/>
<dbReference type="Gene3D" id="3.40.50.1400">
    <property type="match status" value="2"/>
</dbReference>
<dbReference type="CDD" id="cd03411">
    <property type="entry name" value="Ferrochelatase_N"/>
    <property type="match status" value="1"/>
</dbReference>
<dbReference type="RefSeq" id="WP_193911809.1">
    <property type="nucleotide sequence ID" value="NZ_PRDL01000001.1"/>
</dbReference>
<organism evidence="11 12">
    <name type="scientific">Cellvibrio polysaccharolyticus</name>
    <dbReference type="NCBI Taxonomy" id="2082724"/>
    <lineage>
        <taxon>Bacteria</taxon>
        <taxon>Pseudomonadati</taxon>
        <taxon>Pseudomonadota</taxon>
        <taxon>Gammaproteobacteria</taxon>
        <taxon>Cellvibrionales</taxon>
        <taxon>Cellvibrionaceae</taxon>
        <taxon>Cellvibrio</taxon>
    </lineage>
</organism>
<dbReference type="GO" id="GO:0005737">
    <property type="term" value="C:cytoplasm"/>
    <property type="evidence" value="ECO:0007669"/>
    <property type="project" value="UniProtKB-SubCell"/>
</dbReference>
<evidence type="ECO:0000313" key="11">
    <source>
        <dbReference type="EMBL" id="MBE8718881.1"/>
    </source>
</evidence>
<dbReference type="InterPro" id="IPR019772">
    <property type="entry name" value="Ferrochelatase_AS"/>
</dbReference>
<evidence type="ECO:0000256" key="7">
    <source>
        <dbReference type="ARBA" id="ARBA00023244"/>
    </source>
</evidence>
<dbReference type="PANTHER" id="PTHR11108:SF1">
    <property type="entry name" value="FERROCHELATASE, MITOCHONDRIAL"/>
    <property type="match status" value="1"/>
</dbReference>
<evidence type="ECO:0000256" key="9">
    <source>
        <dbReference type="HAMAP-Rule" id="MF_00323"/>
    </source>
</evidence>
<evidence type="ECO:0000256" key="6">
    <source>
        <dbReference type="ARBA" id="ARBA00023239"/>
    </source>
</evidence>
<dbReference type="AlphaFoldDB" id="A0A928V8J9"/>
<evidence type="ECO:0000256" key="3">
    <source>
        <dbReference type="ARBA" id="ARBA00022723"/>
    </source>
</evidence>
<sequence>MKYRSVPCDASVLSPSKTGVLLVNLGTPDAPDTPSLRRYLAEFLSDPRVIELPRLLWKIILHGIVLRTRPAKSARAYQSVWTDDGSPLLAISKQQQHAIKNALGADVPVALGMRYGNPSVSHALRELQQQKIDRLIVLPLYPQYSGPTTGSVFDAVTEELRTWRYVPEIHFIQNYMMEPRYISALSNSIQEHIQTYGLPQKLLFSYHGMPQRYADAGDPYYQLCVRTTQLIEAQLGLDEGICMTTFQSRFGKEEWLKPYTDITLEHLPAQGFKHIAIVSPAFSADCLETLEELAVENRDLFMESGGEQYHYIAALNDRADHMEALVHLLKIYLR</sequence>
<comment type="catalytic activity">
    <reaction evidence="8">
        <text>Fe-coproporphyrin III + 2 H(+) = coproporphyrin III + Fe(2+)</text>
        <dbReference type="Rhea" id="RHEA:49572"/>
        <dbReference type="ChEBI" id="CHEBI:15378"/>
        <dbReference type="ChEBI" id="CHEBI:29033"/>
        <dbReference type="ChEBI" id="CHEBI:68438"/>
        <dbReference type="ChEBI" id="CHEBI:131725"/>
        <dbReference type="EC" id="4.99.1.9"/>
    </reaction>
    <physiologicalReaction direction="right-to-left" evidence="8">
        <dbReference type="Rhea" id="RHEA:49574"/>
    </physiologicalReaction>
</comment>
<protein>
    <recommendedName>
        <fullName evidence="9 10">Ferrochelatase</fullName>
        <ecNumber evidence="9 10">4.98.1.1</ecNumber>
    </recommendedName>
    <alternativeName>
        <fullName evidence="9">Heme synthase</fullName>
    </alternativeName>
    <alternativeName>
        <fullName evidence="9">Protoheme ferro-lyase</fullName>
    </alternativeName>
</protein>
<keyword evidence="3 9" id="KW-0479">Metal-binding</keyword>
<dbReference type="HAMAP" id="MF_00323">
    <property type="entry name" value="Ferrochelatase"/>
    <property type="match status" value="1"/>
</dbReference>
<accession>A0A928V8J9</accession>
<keyword evidence="2 9" id="KW-0963">Cytoplasm</keyword>
<comment type="catalytic activity">
    <reaction evidence="9 10">
        <text>heme b + 2 H(+) = protoporphyrin IX + Fe(2+)</text>
        <dbReference type="Rhea" id="RHEA:22584"/>
        <dbReference type="ChEBI" id="CHEBI:15378"/>
        <dbReference type="ChEBI" id="CHEBI:29033"/>
        <dbReference type="ChEBI" id="CHEBI:57306"/>
        <dbReference type="ChEBI" id="CHEBI:60344"/>
        <dbReference type="EC" id="4.98.1.1"/>
    </reaction>
</comment>
<evidence type="ECO:0000256" key="5">
    <source>
        <dbReference type="ARBA" id="ARBA00023133"/>
    </source>
</evidence>
<dbReference type="PROSITE" id="PS00534">
    <property type="entry name" value="FERROCHELATASE"/>
    <property type="match status" value="1"/>
</dbReference>
<feature type="binding site" evidence="9">
    <location>
        <position position="207"/>
    </location>
    <ligand>
        <name>Fe(2+)</name>
        <dbReference type="ChEBI" id="CHEBI:29033"/>
    </ligand>
</feature>
<comment type="subcellular location">
    <subcellularLocation>
        <location evidence="9 10">Cytoplasm</location>
    </subcellularLocation>
</comment>
<proteinExistence type="inferred from homology"/>
<dbReference type="FunFam" id="3.40.50.1400:FF:000002">
    <property type="entry name" value="Ferrochelatase"/>
    <property type="match status" value="1"/>
</dbReference>
<comment type="similarity">
    <text evidence="1 9 10">Belongs to the ferrochelatase family.</text>
</comment>
<dbReference type="EMBL" id="PRDL01000001">
    <property type="protein sequence ID" value="MBE8718881.1"/>
    <property type="molecule type" value="Genomic_DNA"/>
</dbReference>
<evidence type="ECO:0000256" key="4">
    <source>
        <dbReference type="ARBA" id="ARBA00023004"/>
    </source>
</evidence>
<gene>
    <name evidence="9" type="primary">hemH</name>
    <name evidence="11" type="ORF">C4F51_17035</name>
</gene>
<keyword evidence="7 9" id="KW-0627">Porphyrin biosynthesis</keyword>
<comment type="caution">
    <text evidence="11">The sequence shown here is derived from an EMBL/GenBank/DDBJ whole genome shotgun (WGS) entry which is preliminary data.</text>
</comment>
<evidence type="ECO:0000256" key="1">
    <source>
        <dbReference type="ARBA" id="ARBA00007718"/>
    </source>
</evidence>
<comment type="function">
    <text evidence="9 10">Catalyzes the ferrous insertion into protoporphyrin IX.</text>
</comment>
<dbReference type="InterPro" id="IPR033644">
    <property type="entry name" value="Ferrochelatase_C"/>
</dbReference>
<dbReference type="GO" id="GO:0004325">
    <property type="term" value="F:ferrochelatase activity"/>
    <property type="evidence" value="ECO:0007669"/>
    <property type="project" value="UniProtKB-UniRule"/>
</dbReference>
<dbReference type="Proteomes" id="UP000652567">
    <property type="component" value="Unassembled WGS sequence"/>
</dbReference>
<dbReference type="PANTHER" id="PTHR11108">
    <property type="entry name" value="FERROCHELATASE"/>
    <property type="match status" value="1"/>
</dbReference>
<comment type="pathway">
    <text evidence="9 10">Porphyrin-containing compound metabolism; protoheme biosynthesis; protoheme from protoporphyrin-IX: step 1/1.</text>
</comment>
<keyword evidence="4 9" id="KW-0408">Iron</keyword>
<evidence type="ECO:0000256" key="8">
    <source>
        <dbReference type="ARBA" id="ARBA00024536"/>
    </source>
</evidence>
<evidence type="ECO:0000256" key="10">
    <source>
        <dbReference type="RuleBase" id="RU000607"/>
    </source>
</evidence>
<evidence type="ECO:0000256" key="2">
    <source>
        <dbReference type="ARBA" id="ARBA00022490"/>
    </source>
</evidence>
<dbReference type="GO" id="GO:0006783">
    <property type="term" value="P:heme biosynthetic process"/>
    <property type="evidence" value="ECO:0007669"/>
    <property type="project" value="UniProtKB-UniRule"/>
</dbReference>
<name>A0A928V8J9_9GAMM</name>
<reference evidence="11" key="1">
    <citation type="submission" date="2018-07" db="EMBL/GenBank/DDBJ databases">
        <title>Genome assembly of strain Ka43.</title>
        <authorList>
            <person name="Kukolya J."/>
            <person name="Nagy I."/>
            <person name="Horvath B."/>
            <person name="Toth A."/>
        </authorList>
    </citation>
    <scope>NUCLEOTIDE SEQUENCE</scope>
    <source>
        <strain evidence="11">KB43</strain>
    </source>
</reference>
<dbReference type="GO" id="GO:0046872">
    <property type="term" value="F:metal ion binding"/>
    <property type="evidence" value="ECO:0007669"/>
    <property type="project" value="UniProtKB-KW"/>
</dbReference>
<evidence type="ECO:0000313" key="12">
    <source>
        <dbReference type="Proteomes" id="UP000652567"/>
    </source>
</evidence>
<dbReference type="Pfam" id="PF00762">
    <property type="entry name" value="Ferrochelatase"/>
    <property type="match status" value="1"/>
</dbReference>
<dbReference type="InterPro" id="IPR033659">
    <property type="entry name" value="Ferrochelatase_N"/>
</dbReference>
<keyword evidence="5 9" id="KW-0350">Heme biosynthesis</keyword>
<dbReference type="CDD" id="cd00419">
    <property type="entry name" value="Ferrochelatase_C"/>
    <property type="match status" value="1"/>
</dbReference>
<keyword evidence="6 9" id="KW-0456">Lyase</keyword>
<keyword evidence="12" id="KW-1185">Reference proteome</keyword>
<dbReference type="InterPro" id="IPR001015">
    <property type="entry name" value="Ferrochelatase"/>
</dbReference>
<feature type="binding site" evidence="9">
    <location>
        <position position="288"/>
    </location>
    <ligand>
        <name>Fe(2+)</name>
        <dbReference type="ChEBI" id="CHEBI:29033"/>
    </ligand>
</feature>
<dbReference type="SUPFAM" id="SSF53800">
    <property type="entry name" value="Chelatase"/>
    <property type="match status" value="1"/>
</dbReference>
<dbReference type="NCBIfam" id="TIGR00109">
    <property type="entry name" value="hemH"/>
    <property type="match status" value="1"/>
</dbReference>